<dbReference type="PRINTS" id="PR00385">
    <property type="entry name" value="P450"/>
</dbReference>
<keyword evidence="4" id="KW-1185">Reference proteome</keyword>
<dbReference type="EMBL" id="JAUSSY010000019">
    <property type="protein sequence ID" value="MDQ0120828.1"/>
    <property type="molecule type" value="Genomic_DNA"/>
</dbReference>
<name>A0ABT9UMG7_9MICC</name>
<dbReference type="InterPro" id="IPR017972">
    <property type="entry name" value="Cyt_P450_CS"/>
</dbReference>
<dbReference type="PANTHER" id="PTHR46696:SF1">
    <property type="entry name" value="CYTOCHROME P450 YJIB-RELATED"/>
    <property type="match status" value="1"/>
</dbReference>
<keyword evidence="2" id="KW-0408">Iron</keyword>
<dbReference type="RefSeq" id="WP_307493113.1">
    <property type="nucleotide sequence ID" value="NZ_JAUSSY010000019.1"/>
</dbReference>
<proteinExistence type="inferred from homology"/>
<evidence type="ECO:0000313" key="3">
    <source>
        <dbReference type="EMBL" id="MDQ0120828.1"/>
    </source>
</evidence>
<dbReference type="PANTHER" id="PTHR46696">
    <property type="entry name" value="P450, PUTATIVE (EUROFUNG)-RELATED"/>
    <property type="match status" value="1"/>
</dbReference>
<organism evidence="3 4">
    <name type="scientific">Pseudarthrobacter defluvii</name>
    <dbReference type="NCBI Taxonomy" id="410837"/>
    <lineage>
        <taxon>Bacteria</taxon>
        <taxon>Bacillati</taxon>
        <taxon>Actinomycetota</taxon>
        <taxon>Actinomycetes</taxon>
        <taxon>Micrococcales</taxon>
        <taxon>Micrococcaceae</taxon>
        <taxon>Pseudarthrobacter</taxon>
    </lineage>
</organism>
<keyword evidence="2" id="KW-0479">Metal-binding</keyword>
<keyword evidence="2" id="KW-0349">Heme</keyword>
<protein>
    <submittedName>
        <fullName evidence="3">Nocardicin N-oxygenase</fullName>
        <ecNumber evidence="3">1.14.13.-</ecNumber>
    </submittedName>
</protein>
<dbReference type="SUPFAM" id="SSF48264">
    <property type="entry name" value="Cytochrome P450"/>
    <property type="match status" value="1"/>
</dbReference>
<dbReference type="PROSITE" id="PS00086">
    <property type="entry name" value="CYTOCHROME_P450"/>
    <property type="match status" value="1"/>
</dbReference>
<dbReference type="InterPro" id="IPR001128">
    <property type="entry name" value="Cyt_P450"/>
</dbReference>
<reference evidence="3 4" key="1">
    <citation type="submission" date="2023-07" db="EMBL/GenBank/DDBJ databases">
        <title>Sorghum-associated microbial communities from plants grown in Nebraska, USA.</title>
        <authorList>
            <person name="Schachtman D."/>
        </authorList>
    </citation>
    <scope>NUCLEOTIDE SEQUENCE [LARGE SCALE GENOMIC DNA]</scope>
    <source>
        <strain evidence="3 4">DS994</strain>
    </source>
</reference>
<keyword evidence="2" id="KW-0503">Monooxygenase</keyword>
<gene>
    <name evidence="3" type="ORF">J2T22_004038</name>
</gene>
<dbReference type="EC" id="1.14.13.-" evidence="3"/>
<dbReference type="InterPro" id="IPR036396">
    <property type="entry name" value="Cyt_P450_sf"/>
</dbReference>
<evidence type="ECO:0000313" key="4">
    <source>
        <dbReference type="Proteomes" id="UP001226389"/>
    </source>
</evidence>
<comment type="similarity">
    <text evidence="1 2">Belongs to the cytochrome P450 family.</text>
</comment>
<keyword evidence="2 3" id="KW-0560">Oxidoreductase</keyword>
<dbReference type="Pfam" id="PF00067">
    <property type="entry name" value="p450"/>
    <property type="match status" value="1"/>
</dbReference>
<dbReference type="GO" id="GO:0016491">
    <property type="term" value="F:oxidoreductase activity"/>
    <property type="evidence" value="ECO:0007669"/>
    <property type="project" value="UniProtKB-KW"/>
</dbReference>
<sequence length="421" mass="47563">MSTAPQTTKTTSYPVPYPMQSRQDIIVAAQLEHELKTLREEYGPVVPAIMPFGEGRAWIAIGYDEVQQVMSDERFSVAKHRGNNYPRMRHSEGHKPPFRLAFDKMDGPEQVARRRVLARHLSVKRVMALKPHTRQVVEDFLDNFQQQGPGADLMTDFVEQVPIAVISRLLGIPDEEKNLFRDAALDLMNGRVTTEAEANKHITTVNDYFDSLVARRRVQPGDDLISALITDVDSGTWDDEELGGVGFVLLTAGHDATASTIGGILYWLAHDPERYAFLRENRELIPRAIEEFLRIVPAGTGTRVRIATEDVEIGGVLVKKDDGIHPVVHPANFDPRIYSDPYALDLKRDEAPHLRFGYGPHACPGSQLARMEIRELLNGVFDRFPRLWAVDNADDWRDQMLLRGPKSLRVAWDQNETGENQ</sequence>
<dbReference type="Gene3D" id="1.10.630.10">
    <property type="entry name" value="Cytochrome P450"/>
    <property type="match status" value="1"/>
</dbReference>
<accession>A0ABT9UMG7</accession>
<dbReference type="InterPro" id="IPR002397">
    <property type="entry name" value="Cyt_P450_B"/>
</dbReference>
<dbReference type="Proteomes" id="UP001226389">
    <property type="component" value="Unassembled WGS sequence"/>
</dbReference>
<evidence type="ECO:0000256" key="1">
    <source>
        <dbReference type="ARBA" id="ARBA00010617"/>
    </source>
</evidence>
<comment type="caution">
    <text evidence="3">The sequence shown here is derived from an EMBL/GenBank/DDBJ whole genome shotgun (WGS) entry which is preliminary data.</text>
</comment>
<evidence type="ECO:0000256" key="2">
    <source>
        <dbReference type="RuleBase" id="RU000461"/>
    </source>
</evidence>
<dbReference type="PRINTS" id="PR00359">
    <property type="entry name" value="BP450"/>
</dbReference>